<name>A0A178LFH9_9PSED</name>
<dbReference type="Pfam" id="PF20172">
    <property type="entry name" value="DUF6538"/>
    <property type="match status" value="1"/>
</dbReference>
<dbReference type="RefSeq" id="WP_064307886.1">
    <property type="nucleotide sequence ID" value="NZ_LWCR01000014.1"/>
</dbReference>
<reference evidence="6 7" key="1">
    <citation type="submission" date="2016-04" db="EMBL/GenBank/DDBJ databases">
        <title>Draft Genome Sequences of Staphylococcus capitis Strain H36, S. capitis Strain H65, S. cohnii Strain H62, S. hominis Strain H69, Mycobacterium iranicum Strain H39, Plantibacter sp. Strain H53, Pseudomonas oryzihabitans Strain H72, and Microbacterium sp. Strain H83, isolated from residential settings.</title>
        <authorList>
            <person name="Lymperopoulou D."/>
            <person name="Adams R.I."/>
            <person name="Lindow S."/>
            <person name="Coil D.A."/>
            <person name="Jospin G."/>
            <person name="Eisen J.A."/>
        </authorList>
    </citation>
    <scope>NUCLEOTIDE SEQUENCE [LARGE SCALE GENOMIC DNA]</scope>
    <source>
        <strain evidence="6 7">H72</strain>
    </source>
</reference>
<dbReference type="SUPFAM" id="SSF56349">
    <property type="entry name" value="DNA breaking-rejoining enzymes"/>
    <property type="match status" value="1"/>
</dbReference>
<dbReference type="EMBL" id="LWCR01000014">
    <property type="protein sequence ID" value="OAN29438.1"/>
    <property type="molecule type" value="Genomic_DNA"/>
</dbReference>
<sequence length="485" mass="53702">MGLPRSCIRKAGESTVYVRIVIPKDVRHAFDGRTTITRTTGTSDVRLAEKRSHAILAEWHQQIAQARQATADKRANVPGMAAELGTLANEVAERQLQTAMGIRPGSGRSIEQSWAKVREMFEQLQMGVMLGKTPSAQLTTLLSILEGQIADAKAHPGPLPLEIKVRHAQKNADFVQRVALDDLRHAAALTPEEATQAHTYILNPRQYVAPHPITKQRITAYRAFRENRGLPPKTVALEVQQLEGIAAFLKQSTLPLTWKTMASWVEGSTLAPKTVAGYLKVGSAWWRWMLKYNDQFAQDHGTTPNPFDKHDLPRLSVAASSAIERQEFAPSDVLRLIEAATLKPSLQALVRMGAYTGMRIEELCTLKVDSVVTVDGVRAFRIVDAKTRAGVRTVPIHSELVALVDELIETTTDGHLLQSARKTTGDKYGKRSPTFSKAFSLLKQELGYDKRLVFHSLRKTFITELQRADTSGVIIAELVGHACCR</sequence>
<dbReference type="InterPro" id="IPR050090">
    <property type="entry name" value="Tyrosine_recombinase_XerCD"/>
</dbReference>
<dbReference type="OrthoDB" id="9784724at2"/>
<keyword evidence="3" id="KW-0238">DNA-binding</keyword>
<evidence type="ECO:0000313" key="7">
    <source>
        <dbReference type="Proteomes" id="UP000078356"/>
    </source>
</evidence>
<dbReference type="InterPro" id="IPR046668">
    <property type="entry name" value="DUF6538"/>
</dbReference>
<keyword evidence="2" id="KW-0229">DNA integration</keyword>
<protein>
    <recommendedName>
        <fullName evidence="5">Tyr recombinase domain-containing protein</fullName>
    </recommendedName>
</protein>
<keyword evidence="4" id="KW-0233">DNA recombination</keyword>
<dbReference type="InterPro" id="IPR013762">
    <property type="entry name" value="Integrase-like_cat_sf"/>
</dbReference>
<dbReference type="Gene3D" id="1.10.443.10">
    <property type="entry name" value="Intergrase catalytic core"/>
    <property type="match status" value="1"/>
</dbReference>
<evidence type="ECO:0000256" key="4">
    <source>
        <dbReference type="ARBA" id="ARBA00023172"/>
    </source>
</evidence>
<dbReference type="PANTHER" id="PTHR30349:SF41">
    <property type="entry name" value="INTEGRASE_RECOMBINASE PROTEIN MJ0367-RELATED"/>
    <property type="match status" value="1"/>
</dbReference>
<comment type="similarity">
    <text evidence="1">Belongs to the 'phage' integrase family.</text>
</comment>
<dbReference type="Proteomes" id="UP000078356">
    <property type="component" value="Unassembled WGS sequence"/>
</dbReference>
<dbReference type="AlphaFoldDB" id="A0A178LFH9"/>
<proteinExistence type="inferred from homology"/>
<evidence type="ECO:0000256" key="2">
    <source>
        <dbReference type="ARBA" id="ARBA00022908"/>
    </source>
</evidence>
<dbReference type="GO" id="GO:0003677">
    <property type="term" value="F:DNA binding"/>
    <property type="evidence" value="ECO:0007669"/>
    <property type="project" value="UniProtKB-KW"/>
</dbReference>
<dbReference type="Pfam" id="PF00589">
    <property type="entry name" value="Phage_integrase"/>
    <property type="match status" value="1"/>
</dbReference>
<gene>
    <name evidence="6" type="ORF">A4V15_17530</name>
</gene>
<evidence type="ECO:0000259" key="5">
    <source>
        <dbReference type="PROSITE" id="PS51898"/>
    </source>
</evidence>
<dbReference type="PANTHER" id="PTHR30349">
    <property type="entry name" value="PHAGE INTEGRASE-RELATED"/>
    <property type="match status" value="1"/>
</dbReference>
<comment type="caution">
    <text evidence="6">The sequence shown here is derived from an EMBL/GenBank/DDBJ whole genome shotgun (WGS) entry which is preliminary data.</text>
</comment>
<evidence type="ECO:0000313" key="6">
    <source>
        <dbReference type="EMBL" id="OAN29438.1"/>
    </source>
</evidence>
<organism evidence="6 7">
    <name type="scientific">Pseudomonas oryzihabitans</name>
    <dbReference type="NCBI Taxonomy" id="47885"/>
    <lineage>
        <taxon>Bacteria</taxon>
        <taxon>Pseudomonadati</taxon>
        <taxon>Pseudomonadota</taxon>
        <taxon>Gammaproteobacteria</taxon>
        <taxon>Pseudomonadales</taxon>
        <taxon>Pseudomonadaceae</taxon>
        <taxon>Pseudomonas</taxon>
    </lineage>
</organism>
<dbReference type="InterPro" id="IPR011010">
    <property type="entry name" value="DNA_brk_join_enz"/>
</dbReference>
<dbReference type="InterPro" id="IPR002104">
    <property type="entry name" value="Integrase_catalytic"/>
</dbReference>
<evidence type="ECO:0000256" key="1">
    <source>
        <dbReference type="ARBA" id="ARBA00008857"/>
    </source>
</evidence>
<evidence type="ECO:0000256" key="3">
    <source>
        <dbReference type="ARBA" id="ARBA00023125"/>
    </source>
</evidence>
<dbReference type="GO" id="GO:0006310">
    <property type="term" value="P:DNA recombination"/>
    <property type="evidence" value="ECO:0007669"/>
    <property type="project" value="UniProtKB-KW"/>
</dbReference>
<dbReference type="GO" id="GO:0015074">
    <property type="term" value="P:DNA integration"/>
    <property type="evidence" value="ECO:0007669"/>
    <property type="project" value="UniProtKB-KW"/>
</dbReference>
<accession>A0A178LFH9</accession>
<dbReference type="PROSITE" id="PS51898">
    <property type="entry name" value="TYR_RECOMBINASE"/>
    <property type="match status" value="1"/>
</dbReference>
<feature type="domain" description="Tyr recombinase" evidence="5">
    <location>
        <begin position="323"/>
        <end position="485"/>
    </location>
</feature>